<accession>X0ZSV8</accession>
<sequence>SEPAGKPLSKCKLKRIKLTLLSKEDLEIEGKKSLRYLRFVTISRLCWQAYRQGCLLTQDAKNKIASYAFINEILDPEVNASFATEFSFSTVSAESIQYMDEQTAGAYPYNDIQGYFEKAIPYPPTPTESDEYTTLEDWVKMWEQVKAAE</sequence>
<comment type="caution">
    <text evidence="1">The sequence shown here is derived from an EMBL/GenBank/DDBJ whole genome shotgun (WGS) entry which is preliminary data.</text>
</comment>
<organism evidence="1">
    <name type="scientific">marine sediment metagenome</name>
    <dbReference type="NCBI Taxonomy" id="412755"/>
    <lineage>
        <taxon>unclassified sequences</taxon>
        <taxon>metagenomes</taxon>
        <taxon>ecological metagenomes</taxon>
    </lineage>
</organism>
<proteinExistence type="predicted"/>
<dbReference type="InterPro" id="IPR012872">
    <property type="entry name" value="DUF1670"/>
</dbReference>
<dbReference type="SUPFAM" id="SSF53850">
    <property type="entry name" value="Periplasmic binding protein-like II"/>
    <property type="match status" value="1"/>
</dbReference>
<gene>
    <name evidence="1" type="ORF">S01H4_05867</name>
</gene>
<dbReference type="EMBL" id="BART01001743">
    <property type="protein sequence ID" value="GAG72905.1"/>
    <property type="molecule type" value="Genomic_DNA"/>
</dbReference>
<dbReference type="Gene3D" id="3.40.190.10">
    <property type="entry name" value="Periplasmic binding protein-like II"/>
    <property type="match status" value="1"/>
</dbReference>
<evidence type="ECO:0000313" key="1">
    <source>
        <dbReference type="EMBL" id="GAG72905.1"/>
    </source>
</evidence>
<reference evidence="1" key="1">
    <citation type="journal article" date="2014" name="Front. Microbiol.">
        <title>High frequency of phylogenetically diverse reductive dehalogenase-homologous genes in deep subseafloor sedimentary metagenomes.</title>
        <authorList>
            <person name="Kawai M."/>
            <person name="Futagami T."/>
            <person name="Toyoda A."/>
            <person name="Takaki Y."/>
            <person name="Nishi S."/>
            <person name="Hori S."/>
            <person name="Arai W."/>
            <person name="Tsubouchi T."/>
            <person name="Morono Y."/>
            <person name="Uchiyama I."/>
            <person name="Ito T."/>
            <person name="Fujiyama A."/>
            <person name="Inagaki F."/>
            <person name="Takami H."/>
        </authorList>
    </citation>
    <scope>NUCLEOTIDE SEQUENCE</scope>
    <source>
        <strain evidence="1">Expedition CK06-06</strain>
    </source>
</reference>
<dbReference type="AlphaFoldDB" id="X0ZSV8"/>
<protein>
    <submittedName>
        <fullName evidence="1">Uncharacterized protein</fullName>
    </submittedName>
</protein>
<dbReference type="Pfam" id="PF07900">
    <property type="entry name" value="DUF1670"/>
    <property type="match status" value="1"/>
</dbReference>
<feature type="non-terminal residue" evidence="1">
    <location>
        <position position="1"/>
    </location>
</feature>
<name>X0ZSV8_9ZZZZ</name>